<comment type="caution">
    <text evidence="1">The sequence shown here is derived from an EMBL/GenBank/DDBJ whole genome shotgun (WGS) entry which is preliminary data.</text>
</comment>
<keyword evidence="2" id="KW-1185">Reference proteome</keyword>
<reference evidence="1" key="1">
    <citation type="submission" date="2020-08" db="EMBL/GenBank/DDBJ databases">
        <title>Multicomponent nature underlies the extraordinary mechanical properties of spider dragline silk.</title>
        <authorList>
            <person name="Kono N."/>
            <person name="Nakamura H."/>
            <person name="Mori M."/>
            <person name="Yoshida Y."/>
            <person name="Ohtoshi R."/>
            <person name="Malay A.D."/>
            <person name="Moran D.A.P."/>
            <person name="Tomita M."/>
            <person name="Numata K."/>
            <person name="Arakawa K."/>
        </authorList>
    </citation>
    <scope>NUCLEOTIDE SEQUENCE</scope>
</reference>
<evidence type="ECO:0000313" key="2">
    <source>
        <dbReference type="Proteomes" id="UP000887159"/>
    </source>
</evidence>
<gene>
    <name evidence="1" type="ORF">TNCV_340591</name>
</gene>
<accession>A0A8X6VQD6</accession>
<evidence type="ECO:0000313" key="1">
    <source>
        <dbReference type="EMBL" id="GFY16010.1"/>
    </source>
</evidence>
<dbReference type="Proteomes" id="UP000887159">
    <property type="component" value="Unassembled WGS sequence"/>
</dbReference>
<proteinExistence type="predicted"/>
<dbReference type="AlphaFoldDB" id="A0A8X6VQD6"/>
<dbReference type="EMBL" id="BMAU01021336">
    <property type="protein sequence ID" value="GFY16010.1"/>
    <property type="molecule type" value="Genomic_DNA"/>
</dbReference>
<organism evidence="1 2">
    <name type="scientific">Trichonephila clavipes</name>
    <name type="common">Golden silk orbweaver</name>
    <name type="synonym">Nephila clavipes</name>
    <dbReference type="NCBI Taxonomy" id="2585209"/>
    <lineage>
        <taxon>Eukaryota</taxon>
        <taxon>Metazoa</taxon>
        <taxon>Ecdysozoa</taxon>
        <taxon>Arthropoda</taxon>
        <taxon>Chelicerata</taxon>
        <taxon>Arachnida</taxon>
        <taxon>Araneae</taxon>
        <taxon>Araneomorphae</taxon>
        <taxon>Entelegynae</taxon>
        <taxon>Araneoidea</taxon>
        <taxon>Nephilidae</taxon>
        <taxon>Trichonephila</taxon>
    </lineage>
</organism>
<name>A0A8X6VQD6_TRICX</name>
<protein>
    <submittedName>
        <fullName evidence="1">Uncharacterized protein</fullName>
    </submittedName>
</protein>
<sequence length="147" mass="16187">MSFNRACGLLEQLRLLHLFSMDAMRVIDQTLGNTVPLLKKCNLQVSDSSRWPWSRSNASSSMSQTCSVSSESGACAGHSIRCIVSASSMFSTNRKLYAVGHYHPGRNKGISNGSSVRDDMVKVSRLHTFGPSKCRSNDIQVRTSRLC</sequence>